<dbReference type="PROSITE" id="PS00455">
    <property type="entry name" value="AMP_BINDING"/>
    <property type="match status" value="1"/>
</dbReference>
<gene>
    <name evidence="7" type="ORF">H8709_02090</name>
</gene>
<evidence type="ECO:0000256" key="1">
    <source>
        <dbReference type="ARBA" id="ARBA00006432"/>
    </source>
</evidence>
<dbReference type="RefSeq" id="WP_262396708.1">
    <property type="nucleotide sequence ID" value="NZ_JACRTC010000001.1"/>
</dbReference>
<dbReference type="InterPro" id="IPR020845">
    <property type="entry name" value="AMP-binding_CS"/>
</dbReference>
<dbReference type="SUPFAM" id="SSF56801">
    <property type="entry name" value="Acetyl-CoA synthetase-like"/>
    <property type="match status" value="1"/>
</dbReference>
<keyword evidence="8" id="KW-1185">Reference proteome</keyword>
<dbReference type="FunFam" id="3.30.300.30:FF:000005">
    <property type="entry name" value="Acyl-coenzyme A synthetase ACSM5, mitochondrial"/>
    <property type="match status" value="1"/>
</dbReference>
<dbReference type="Pfam" id="PF00501">
    <property type="entry name" value="AMP-binding"/>
    <property type="match status" value="1"/>
</dbReference>
<dbReference type="PANTHER" id="PTHR43605:SF10">
    <property type="entry name" value="ACYL-COA SYNTHETASE MEDIUM CHAIN FAMILY MEMBER 3"/>
    <property type="match status" value="1"/>
</dbReference>
<evidence type="ECO:0000256" key="4">
    <source>
        <dbReference type="ARBA" id="ARBA00022840"/>
    </source>
</evidence>
<name>A0A926IAV6_9FIRM</name>
<reference evidence="7" key="1">
    <citation type="submission" date="2020-08" db="EMBL/GenBank/DDBJ databases">
        <title>Genome public.</title>
        <authorList>
            <person name="Liu C."/>
            <person name="Sun Q."/>
        </authorList>
    </citation>
    <scope>NUCLEOTIDE SEQUENCE</scope>
    <source>
        <strain evidence="7">NSJ-54</strain>
    </source>
</reference>
<dbReference type="Pfam" id="PF13193">
    <property type="entry name" value="AMP-binding_C"/>
    <property type="match status" value="1"/>
</dbReference>
<feature type="domain" description="AMP-binding enzyme C-terminal" evidence="6">
    <location>
        <begin position="463"/>
        <end position="541"/>
    </location>
</feature>
<dbReference type="AlphaFoldDB" id="A0A926IAV6"/>
<organism evidence="7 8">
    <name type="scientific">Zongyangia hominis</name>
    <dbReference type="NCBI Taxonomy" id="2763677"/>
    <lineage>
        <taxon>Bacteria</taxon>
        <taxon>Bacillati</taxon>
        <taxon>Bacillota</taxon>
        <taxon>Clostridia</taxon>
        <taxon>Eubacteriales</taxon>
        <taxon>Oscillospiraceae</taxon>
        <taxon>Zongyangia</taxon>
    </lineage>
</organism>
<evidence type="ECO:0000313" key="7">
    <source>
        <dbReference type="EMBL" id="MBC8569613.1"/>
    </source>
</evidence>
<keyword evidence="2" id="KW-0436">Ligase</keyword>
<sequence length="553" mass="63042">MDNMEHFYQRFCKEHFDEHGVLDQFEITCADNFNFGYDVIDEIARLEPDRRAMIWCDDSGAERVFTFSDLKRLSDKAANMFLSHGIGKGDMVMLILKRHYQFWIAILALHKIGAVTIPATNLLTTKDLVYRFEAADIKAIVATGAGDVTKYTDEACEKYHGMQAKFVANGEREGWFNFDAEVEKADEHLERVETKVTDYMLLYFTSGTTGYPKMVIHDHYYALGHIITAKHWHNIHADDVHLTVSETGWGKAVWGKLYGQWFAASCIFVYDFAGKFVPADLLHMIEEHRITTFCAPPTIYRFFIKEGMGNYDLSSLRYATTAGEALNPEVYNRFYEYTGLKLMEGFGQTETTLLLANLHGTEPKPGSMGKPSPLYNVDLFDEDGNTVAPGEVGEICVRTEEGKKQPGLFCSYYRNEDKTREAWHDGLYHTGDTAWKDEDGFYWYVGRTDDVIKASGYRIGPFEIESVLMEHPAVLECAVTGAPDPVRGQVVKATIVLTKNHQPSDELVKELQQYVKKQTAPYKYPRIVEFVDDLPKTISGKIKRVDIRNNDNH</sequence>
<dbReference type="InterPro" id="IPR051087">
    <property type="entry name" value="Mitochondrial_ACSM"/>
</dbReference>
<keyword evidence="4" id="KW-0067">ATP-binding</keyword>
<accession>A0A926IAV6</accession>
<dbReference type="InterPro" id="IPR025110">
    <property type="entry name" value="AMP-bd_C"/>
</dbReference>
<comment type="caution">
    <text evidence="7">The sequence shown here is derived from an EMBL/GenBank/DDBJ whole genome shotgun (WGS) entry which is preliminary data.</text>
</comment>
<dbReference type="PANTHER" id="PTHR43605">
    <property type="entry name" value="ACYL-COENZYME A SYNTHETASE"/>
    <property type="match status" value="1"/>
</dbReference>
<dbReference type="InterPro" id="IPR042099">
    <property type="entry name" value="ANL_N_sf"/>
</dbReference>
<comment type="similarity">
    <text evidence="1">Belongs to the ATP-dependent AMP-binding enzyme family.</text>
</comment>
<dbReference type="GO" id="GO:0004321">
    <property type="term" value="F:fatty-acyl-CoA synthase activity"/>
    <property type="evidence" value="ECO:0007669"/>
    <property type="project" value="TreeGrafter"/>
</dbReference>
<dbReference type="Gene3D" id="3.40.50.12780">
    <property type="entry name" value="N-terminal domain of ligase-like"/>
    <property type="match status" value="1"/>
</dbReference>
<evidence type="ECO:0000313" key="8">
    <source>
        <dbReference type="Proteomes" id="UP000660861"/>
    </source>
</evidence>
<dbReference type="Proteomes" id="UP000660861">
    <property type="component" value="Unassembled WGS sequence"/>
</dbReference>
<evidence type="ECO:0000259" key="6">
    <source>
        <dbReference type="Pfam" id="PF13193"/>
    </source>
</evidence>
<dbReference type="GO" id="GO:0016405">
    <property type="term" value="F:CoA-ligase activity"/>
    <property type="evidence" value="ECO:0007669"/>
    <property type="project" value="UniProtKB-ARBA"/>
</dbReference>
<evidence type="ECO:0000256" key="3">
    <source>
        <dbReference type="ARBA" id="ARBA00022741"/>
    </source>
</evidence>
<dbReference type="GO" id="GO:0006633">
    <property type="term" value="P:fatty acid biosynthetic process"/>
    <property type="evidence" value="ECO:0007669"/>
    <property type="project" value="TreeGrafter"/>
</dbReference>
<keyword evidence="3" id="KW-0547">Nucleotide-binding</keyword>
<dbReference type="InterPro" id="IPR045851">
    <property type="entry name" value="AMP-bd_C_sf"/>
</dbReference>
<dbReference type="GO" id="GO:0015645">
    <property type="term" value="F:fatty acid ligase activity"/>
    <property type="evidence" value="ECO:0007669"/>
    <property type="project" value="TreeGrafter"/>
</dbReference>
<dbReference type="Gene3D" id="3.30.300.30">
    <property type="match status" value="1"/>
</dbReference>
<protein>
    <submittedName>
        <fullName evidence="7">AMP-binding protein</fullName>
    </submittedName>
</protein>
<dbReference type="GO" id="GO:0006637">
    <property type="term" value="P:acyl-CoA metabolic process"/>
    <property type="evidence" value="ECO:0007669"/>
    <property type="project" value="TreeGrafter"/>
</dbReference>
<dbReference type="EMBL" id="JACRTC010000001">
    <property type="protein sequence ID" value="MBC8569613.1"/>
    <property type="molecule type" value="Genomic_DNA"/>
</dbReference>
<evidence type="ECO:0000256" key="2">
    <source>
        <dbReference type="ARBA" id="ARBA00022598"/>
    </source>
</evidence>
<feature type="domain" description="AMP-dependent synthetase/ligase" evidence="5">
    <location>
        <begin position="42"/>
        <end position="400"/>
    </location>
</feature>
<evidence type="ECO:0000259" key="5">
    <source>
        <dbReference type="Pfam" id="PF00501"/>
    </source>
</evidence>
<dbReference type="InterPro" id="IPR000873">
    <property type="entry name" value="AMP-dep_synth/lig_dom"/>
</dbReference>
<dbReference type="GO" id="GO:0005524">
    <property type="term" value="F:ATP binding"/>
    <property type="evidence" value="ECO:0007669"/>
    <property type="project" value="UniProtKB-KW"/>
</dbReference>
<proteinExistence type="inferred from homology"/>